<name>A0A9D4GYT2_DREPO</name>
<reference evidence="1" key="2">
    <citation type="submission" date="2020-11" db="EMBL/GenBank/DDBJ databases">
        <authorList>
            <person name="McCartney M.A."/>
            <person name="Auch B."/>
            <person name="Kono T."/>
            <person name="Mallez S."/>
            <person name="Becker A."/>
            <person name="Gohl D.M."/>
            <person name="Silverstein K.A.T."/>
            <person name="Koren S."/>
            <person name="Bechman K.B."/>
            <person name="Herman A."/>
            <person name="Abrahante J.E."/>
            <person name="Garbe J."/>
        </authorList>
    </citation>
    <scope>NUCLEOTIDE SEQUENCE</scope>
    <source>
        <strain evidence="1">Duluth1</strain>
        <tissue evidence="1">Whole animal</tissue>
    </source>
</reference>
<gene>
    <name evidence="1" type="ORF">DPMN_128045</name>
</gene>
<protein>
    <submittedName>
        <fullName evidence="1">Uncharacterized protein</fullName>
    </submittedName>
</protein>
<evidence type="ECO:0000313" key="2">
    <source>
        <dbReference type="Proteomes" id="UP000828390"/>
    </source>
</evidence>
<proteinExistence type="predicted"/>
<keyword evidence="2" id="KW-1185">Reference proteome</keyword>
<dbReference type="Proteomes" id="UP000828390">
    <property type="component" value="Unassembled WGS sequence"/>
</dbReference>
<comment type="caution">
    <text evidence="1">The sequence shown here is derived from an EMBL/GenBank/DDBJ whole genome shotgun (WGS) entry which is preliminary data.</text>
</comment>
<accession>A0A9D4GYT2</accession>
<evidence type="ECO:0000313" key="1">
    <source>
        <dbReference type="EMBL" id="KAH3826149.1"/>
    </source>
</evidence>
<reference evidence="1" key="1">
    <citation type="journal article" date="2019" name="bioRxiv">
        <title>The Genome of the Zebra Mussel, Dreissena polymorpha: A Resource for Invasive Species Research.</title>
        <authorList>
            <person name="McCartney M.A."/>
            <person name="Auch B."/>
            <person name="Kono T."/>
            <person name="Mallez S."/>
            <person name="Zhang Y."/>
            <person name="Obille A."/>
            <person name="Becker A."/>
            <person name="Abrahante J.E."/>
            <person name="Garbe J."/>
            <person name="Badalamenti J.P."/>
            <person name="Herman A."/>
            <person name="Mangelson H."/>
            <person name="Liachko I."/>
            <person name="Sullivan S."/>
            <person name="Sone E.D."/>
            <person name="Koren S."/>
            <person name="Silverstein K.A.T."/>
            <person name="Beckman K.B."/>
            <person name="Gohl D.M."/>
        </authorList>
    </citation>
    <scope>NUCLEOTIDE SEQUENCE</scope>
    <source>
        <strain evidence="1">Duluth1</strain>
        <tissue evidence="1">Whole animal</tissue>
    </source>
</reference>
<sequence length="115" mass="13391">MRLLEITGTTLELLRDVIRAIVMAILHEDWTINVTLRGKLPRPLTTMFFNRPEPLSNSAKIPLDVLTKFYEDWTTHATPRIFELDQDIVGKNIMTKIHEDGTINMASNKRDKRRM</sequence>
<dbReference type="EMBL" id="JAIWYP010000005">
    <property type="protein sequence ID" value="KAH3826149.1"/>
    <property type="molecule type" value="Genomic_DNA"/>
</dbReference>
<dbReference type="AlphaFoldDB" id="A0A9D4GYT2"/>
<organism evidence="1 2">
    <name type="scientific">Dreissena polymorpha</name>
    <name type="common">Zebra mussel</name>
    <name type="synonym">Mytilus polymorpha</name>
    <dbReference type="NCBI Taxonomy" id="45954"/>
    <lineage>
        <taxon>Eukaryota</taxon>
        <taxon>Metazoa</taxon>
        <taxon>Spiralia</taxon>
        <taxon>Lophotrochozoa</taxon>
        <taxon>Mollusca</taxon>
        <taxon>Bivalvia</taxon>
        <taxon>Autobranchia</taxon>
        <taxon>Heteroconchia</taxon>
        <taxon>Euheterodonta</taxon>
        <taxon>Imparidentia</taxon>
        <taxon>Neoheterodontei</taxon>
        <taxon>Myida</taxon>
        <taxon>Dreissenoidea</taxon>
        <taxon>Dreissenidae</taxon>
        <taxon>Dreissena</taxon>
    </lineage>
</organism>